<proteinExistence type="predicted"/>
<gene>
    <name evidence="1" type="ORF">Mal4_03690</name>
</gene>
<keyword evidence="1" id="KW-0808">Transferase</keyword>
<reference evidence="1 2" key="1">
    <citation type="submission" date="2019-02" db="EMBL/GenBank/DDBJ databases">
        <title>Deep-cultivation of Planctomycetes and their phenomic and genomic characterization uncovers novel biology.</title>
        <authorList>
            <person name="Wiegand S."/>
            <person name="Jogler M."/>
            <person name="Boedeker C."/>
            <person name="Pinto D."/>
            <person name="Vollmers J."/>
            <person name="Rivas-Marin E."/>
            <person name="Kohn T."/>
            <person name="Peeters S.H."/>
            <person name="Heuer A."/>
            <person name="Rast P."/>
            <person name="Oberbeckmann S."/>
            <person name="Bunk B."/>
            <person name="Jeske O."/>
            <person name="Meyerdierks A."/>
            <person name="Storesund J.E."/>
            <person name="Kallscheuer N."/>
            <person name="Luecker S."/>
            <person name="Lage O.M."/>
            <person name="Pohl T."/>
            <person name="Merkel B.J."/>
            <person name="Hornburger P."/>
            <person name="Mueller R.-W."/>
            <person name="Bruemmer F."/>
            <person name="Labrenz M."/>
            <person name="Spormann A.M."/>
            <person name="Op den Camp H."/>
            <person name="Overmann J."/>
            <person name="Amann R."/>
            <person name="Jetten M.S.M."/>
            <person name="Mascher T."/>
            <person name="Medema M.H."/>
            <person name="Devos D.P."/>
            <person name="Kaster A.-K."/>
            <person name="Ovreas L."/>
            <person name="Rohde M."/>
            <person name="Galperin M.Y."/>
            <person name="Jogler C."/>
        </authorList>
    </citation>
    <scope>NUCLEOTIDE SEQUENCE [LARGE SCALE GENOMIC DNA]</scope>
    <source>
        <strain evidence="1 2">Mal4</strain>
    </source>
</reference>
<dbReference type="Pfam" id="PF03567">
    <property type="entry name" value="Sulfotransfer_2"/>
    <property type="match status" value="1"/>
</dbReference>
<evidence type="ECO:0000313" key="2">
    <source>
        <dbReference type="Proteomes" id="UP000320496"/>
    </source>
</evidence>
<dbReference type="RefSeq" id="WP_145366788.1">
    <property type="nucleotide sequence ID" value="NZ_CP036275.1"/>
</dbReference>
<dbReference type="EMBL" id="CP036275">
    <property type="protein sequence ID" value="QDU36086.1"/>
    <property type="molecule type" value="Genomic_DNA"/>
</dbReference>
<evidence type="ECO:0000313" key="1">
    <source>
        <dbReference type="EMBL" id="QDU36086.1"/>
    </source>
</evidence>
<dbReference type="OrthoDB" id="288532at2"/>
<sequence>MIISDTYKYVFIEIPNTGCTSVRRMLRDRYDGRPVLHKHATYAELIRSGLCRRKEYFVFATVRNPLDVSVTQFEKMRSNHKGRYTDPKRIGTHSVPYRVKRLFDMVQTDGAGFSRFLRKLHPQTYNNFYLLLHEEMDYVMRFEKLEAEVAHVLTQIGIENFEGLPHTNRTSNKAPFESYYDTEGIRHASRVYGPYMNRWGYTFPESWGDIHIPRSSNLRFRTVDSLATLAARRLGLAPNTHGPVIGAVRNTLRRVWG</sequence>
<dbReference type="InterPro" id="IPR005331">
    <property type="entry name" value="Sulfotransferase"/>
</dbReference>
<dbReference type="InterPro" id="IPR027417">
    <property type="entry name" value="P-loop_NTPase"/>
</dbReference>
<name>A0A517Z0S5_9PLAN</name>
<protein>
    <submittedName>
        <fullName evidence="1">Sulfotransferase family protein</fullName>
    </submittedName>
</protein>
<dbReference type="GO" id="GO:0008146">
    <property type="term" value="F:sulfotransferase activity"/>
    <property type="evidence" value="ECO:0007669"/>
    <property type="project" value="InterPro"/>
</dbReference>
<dbReference type="KEGG" id="mri:Mal4_03690"/>
<keyword evidence="2" id="KW-1185">Reference proteome</keyword>
<dbReference type="Proteomes" id="UP000320496">
    <property type="component" value="Chromosome"/>
</dbReference>
<organism evidence="1 2">
    <name type="scientific">Maioricimonas rarisocia</name>
    <dbReference type="NCBI Taxonomy" id="2528026"/>
    <lineage>
        <taxon>Bacteria</taxon>
        <taxon>Pseudomonadati</taxon>
        <taxon>Planctomycetota</taxon>
        <taxon>Planctomycetia</taxon>
        <taxon>Planctomycetales</taxon>
        <taxon>Planctomycetaceae</taxon>
        <taxon>Maioricimonas</taxon>
    </lineage>
</organism>
<dbReference type="SUPFAM" id="SSF52540">
    <property type="entry name" value="P-loop containing nucleoside triphosphate hydrolases"/>
    <property type="match status" value="1"/>
</dbReference>
<accession>A0A517Z0S5</accession>
<dbReference type="AlphaFoldDB" id="A0A517Z0S5"/>
<dbReference type="GO" id="GO:0016020">
    <property type="term" value="C:membrane"/>
    <property type="evidence" value="ECO:0007669"/>
    <property type="project" value="InterPro"/>
</dbReference>